<evidence type="ECO:0000313" key="3">
    <source>
        <dbReference type="EMBL" id="TYR34695.1"/>
    </source>
</evidence>
<dbReference type="Gene3D" id="3.30.1360.200">
    <property type="match status" value="1"/>
</dbReference>
<proteinExistence type="predicted"/>
<dbReference type="RefSeq" id="WP_148919969.1">
    <property type="nucleotide sequence ID" value="NZ_VTAV01000011.1"/>
</dbReference>
<keyword evidence="1" id="KW-0732">Signal</keyword>
<dbReference type="AlphaFoldDB" id="A0A5D4H5J0"/>
<reference evidence="3 4" key="1">
    <citation type="submission" date="2019-08" db="EMBL/GenBank/DDBJ databases">
        <title>Phlebobacter frassis gen. nov. sp. nov., a new member of family Sphingobacteriaceae isolated from sand fly rearing media.</title>
        <authorList>
            <person name="Kakumanu M.L."/>
            <person name="Marayati B.F."/>
            <person name="Wada-Katsumata A."/>
            <person name="Wasserberg G."/>
            <person name="Schal C."/>
            <person name="Apperson C.S."/>
            <person name="Ponnusamy L."/>
        </authorList>
    </citation>
    <scope>NUCLEOTIDE SEQUENCE [LARGE SCALE GENOMIC DNA]</scope>
    <source>
        <strain evidence="3 4">SSI9</strain>
    </source>
</reference>
<evidence type="ECO:0000259" key="2">
    <source>
        <dbReference type="Pfam" id="PF22599"/>
    </source>
</evidence>
<organism evidence="3 4">
    <name type="scientific">Sphingobacterium phlebotomi</name>
    <dbReference type="NCBI Taxonomy" id="2605433"/>
    <lineage>
        <taxon>Bacteria</taxon>
        <taxon>Pseudomonadati</taxon>
        <taxon>Bacteroidota</taxon>
        <taxon>Sphingobacteriia</taxon>
        <taxon>Sphingobacteriales</taxon>
        <taxon>Sphingobacteriaceae</taxon>
        <taxon>Sphingobacterium</taxon>
    </lineage>
</organism>
<protein>
    <recommendedName>
        <fullName evidence="2">SecDF P1 head subdomain domain-containing protein</fullName>
    </recommendedName>
</protein>
<gene>
    <name evidence="3" type="ORF">FXV77_14585</name>
</gene>
<accession>A0A5D4H5J0</accession>
<evidence type="ECO:0000313" key="4">
    <source>
        <dbReference type="Proteomes" id="UP000322362"/>
    </source>
</evidence>
<dbReference type="EMBL" id="VTAV01000011">
    <property type="protein sequence ID" value="TYR34695.1"/>
    <property type="molecule type" value="Genomic_DNA"/>
</dbReference>
<feature type="signal peptide" evidence="1">
    <location>
        <begin position="1"/>
        <end position="21"/>
    </location>
</feature>
<feature type="chain" id="PRO_5023120031" description="SecDF P1 head subdomain domain-containing protein" evidence="1">
    <location>
        <begin position="22"/>
        <end position="405"/>
    </location>
</feature>
<comment type="caution">
    <text evidence="3">The sequence shown here is derived from an EMBL/GenBank/DDBJ whole genome shotgun (WGS) entry which is preliminary data.</text>
</comment>
<dbReference type="Proteomes" id="UP000322362">
    <property type="component" value="Unassembled WGS sequence"/>
</dbReference>
<name>A0A5D4H5J0_9SPHI</name>
<sequence length="405" mass="45872">MKQYRLSLLCYLTLLVGVAQAQTPANHHVGHYGNSDGVCLFEDGKFLLYGYATAIFGRYTMQDNKIQFYPDRRDQFEAYGTRNPEIEANQSRFQLMGFEEGDTFVQFDQDSTFRVFNTDANCFSYPYTTTRTQPTKDIALLLQSEEAESFQTFYFTNSTGYNDVVLVYNKVDELYDDFVGQLEGNVLKLSNIGGADGYTKQEEDREWEDILEWKIQYEEMIVALDSSYTDEQTQVTYPKIKGQKAGEQASFDKPLAHSPVFQVACEGSLELPSSNTENAYYEEAPFAVDKPDGFYWVKELNREIYAETRLEDLAVITAVDIQSAKYEITPQGQPVISINLTEEGKAKIASFTAAHINQHMAVVVQKMVLSIPRITEPISTGNLQIAGNFTVEEAQTIARRLNGVK</sequence>
<feature type="domain" description="SecDF P1 head subdomain" evidence="2">
    <location>
        <begin position="308"/>
        <end position="402"/>
    </location>
</feature>
<dbReference type="InterPro" id="IPR054384">
    <property type="entry name" value="SecDF_P1_head"/>
</dbReference>
<evidence type="ECO:0000256" key="1">
    <source>
        <dbReference type="SAM" id="SignalP"/>
    </source>
</evidence>
<keyword evidence="4" id="KW-1185">Reference proteome</keyword>
<dbReference type="Pfam" id="PF22599">
    <property type="entry name" value="SecDF_P1_head"/>
    <property type="match status" value="1"/>
</dbReference>